<protein>
    <recommendedName>
        <fullName evidence="3">CR-type domain-containing protein</fullName>
    </recommendedName>
</protein>
<proteinExistence type="predicted"/>
<dbReference type="EMBL" id="CP098736">
    <property type="protein sequence ID" value="USE78943.1"/>
    <property type="molecule type" value="Genomic_DNA"/>
</dbReference>
<gene>
    <name evidence="1" type="ORF">NDR89_20110</name>
</gene>
<organism evidence="1 2">
    <name type="scientific">Cupriavidus gilardii</name>
    <dbReference type="NCBI Taxonomy" id="82541"/>
    <lineage>
        <taxon>Bacteria</taxon>
        <taxon>Pseudomonadati</taxon>
        <taxon>Pseudomonadota</taxon>
        <taxon>Betaproteobacteria</taxon>
        <taxon>Burkholderiales</taxon>
        <taxon>Burkholderiaceae</taxon>
        <taxon>Cupriavidus</taxon>
    </lineage>
</organism>
<evidence type="ECO:0008006" key="3">
    <source>
        <dbReference type="Google" id="ProtNLM"/>
    </source>
</evidence>
<evidence type="ECO:0000313" key="1">
    <source>
        <dbReference type="EMBL" id="USE78943.1"/>
    </source>
</evidence>
<reference evidence="1" key="1">
    <citation type="submission" date="2022-06" db="EMBL/GenBank/DDBJ databases">
        <title>Complete genome sequence and characterization of Cupriavidus gilardii QJ1 isolated from contaminating cells.</title>
        <authorList>
            <person name="Qi J."/>
        </authorList>
    </citation>
    <scope>NUCLEOTIDE SEQUENCE</scope>
    <source>
        <strain evidence="1">QJ1</strain>
    </source>
</reference>
<sequence>MTELEMIAEWRKGCSCASKEHPEECTACTRGLVDALEAKLRAATPPAAKGTTYGYKASFRAGEFEQVCAGLTQQPAAQAAGLTRFDFTGQRDRSFGECADGKYVLYDDVRALLSRAAPSGEPVAYVECRECGRCGHTGINDAHSQDECCSNCDWTGPAPKEDVCPGCAQTGTMRAACPKCGSVYRLLCETTVGAAPQPSAQQAEPDGGYLRDIIQACAPAVGAKPDEISAEEVLYLLRKAAEKAQAEQRAEEAPGVEVFVPRQVIEAITRYGDARADAVSPTEPSEALGEVVRLIRALAASKEA</sequence>
<keyword evidence="2" id="KW-1185">Reference proteome</keyword>
<name>A0ABY4VP12_9BURK</name>
<dbReference type="Proteomes" id="UP001056648">
    <property type="component" value="Chromosome 2"/>
</dbReference>
<dbReference type="RefSeq" id="WP_252252679.1">
    <property type="nucleotide sequence ID" value="NZ_CP098736.1"/>
</dbReference>
<evidence type="ECO:0000313" key="2">
    <source>
        <dbReference type="Proteomes" id="UP001056648"/>
    </source>
</evidence>
<accession>A0ABY4VP12</accession>